<comment type="caution">
    <text evidence="2">The sequence shown here is derived from an EMBL/GenBank/DDBJ whole genome shotgun (WGS) entry which is preliminary data.</text>
</comment>
<dbReference type="AlphaFoldDB" id="A0A9X8HLK9"/>
<reference evidence="2 3" key="1">
    <citation type="submission" date="2018-11" db="EMBL/GenBank/DDBJ databases">
        <title>Genomic analyses of the natural microbiome of Caenorhabditis elegans.</title>
        <authorList>
            <person name="Samuel B."/>
        </authorList>
    </citation>
    <scope>NUCLEOTIDE SEQUENCE [LARGE SCALE GENOMIC DNA]</scope>
    <source>
        <strain evidence="2 3">BIGb0473</strain>
    </source>
</reference>
<evidence type="ECO:0000256" key="1">
    <source>
        <dbReference type="SAM" id="Phobius"/>
    </source>
</evidence>
<protein>
    <submittedName>
        <fullName evidence="2">Uncharacterized protein</fullName>
    </submittedName>
</protein>
<accession>A0A9X8HLK9</accession>
<gene>
    <name evidence="2" type="ORF">EDF85_1456</name>
</gene>
<proteinExistence type="predicted"/>
<keyword evidence="1" id="KW-1133">Transmembrane helix</keyword>
<feature type="transmembrane region" description="Helical" evidence="1">
    <location>
        <begin position="7"/>
        <end position="26"/>
    </location>
</feature>
<evidence type="ECO:0000313" key="3">
    <source>
        <dbReference type="Proteomes" id="UP000269115"/>
    </source>
</evidence>
<keyword evidence="1" id="KW-0812">Transmembrane</keyword>
<feature type="transmembrane region" description="Helical" evidence="1">
    <location>
        <begin position="32"/>
        <end position="52"/>
    </location>
</feature>
<keyword evidence="1" id="KW-0472">Membrane</keyword>
<dbReference type="RefSeq" id="WP_177346323.1">
    <property type="nucleotide sequence ID" value="NZ_LKGZ01000001.1"/>
</dbReference>
<dbReference type="EMBL" id="RJUR01000011">
    <property type="protein sequence ID" value="ROQ53692.1"/>
    <property type="molecule type" value="Genomic_DNA"/>
</dbReference>
<organism evidence="2 3">
    <name type="scientific">Pseudomonas putida</name>
    <name type="common">Arthrobacter siderocapsulatus</name>
    <dbReference type="NCBI Taxonomy" id="303"/>
    <lineage>
        <taxon>Bacteria</taxon>
        <taxon>Pseudomonadati</taxon>
        <taxon>Pseudomonadota</taxon>
        <taxon>Gammaproteobacteria</taxon>
        <taxon>Pseudomonadales</taxon>
        <taxon>Pseudomonadaceae</taxon>
        <taxon>Pseudomonas</taxon>
    </lineage>
</organism>
<dbReference type="Proteomes" id="UP000269115">
    <property type="component" value="Unassembled WGS sequence"/>
</dbReference>
<evidence type="ECO:0000313" key="2">
    <source>
        <dbReference type="EMBL" id="ROQ53692.1"/>
    </source>
</evidence>
<sequence>MANKAKPFYYAAAPLIAIGAAFAAVGASGQAAFGYTAVGFLVPGVVLLVTGYRQRA</sequence>
<name>A0A9X8HLK9_PSEPU</name>